<gene>
    <name evidence="1" type="ORF">LPLAT_LOCUS7539</name>
</gene>
<dbReference type="Proteomes" id="UP001497644">
    <property type="component" value="Chromosome 3"/>
</dbReference>
<proteinExistence type="predicted"/>
<reference evidence="1" key="1">
    <citation type="submission" date="2024-04" db="EMBL/GenBank/DDBJ databases">
        <authorList>
            <consortium name="Molecular Ecology Group"/>
        </authorList>
    </citation>
    <scope>NUCLEOTIDE SEQUENCE</scope>
</reference>
<dbReference type="AlphaFoldDB" id="A0AAV2NPT8"/>
<protein>
    <submittedName>
        <fullName evidence="1">Uncharacterized protein</fullName>
    </submittedName>
</protein>
<evidence type="ECO:0000313" key="2">
    <source>
        <dbReference type="Proteomes" id="UP001497644"/>
    </source>
</evidence>
<name>A0AAV2NPT8_9HYME</name>
<sequence length="101" mass="11588">MVPARIDGSATKIFVTKKIDEQRITISLSEDIEHTYVSTRALRFFTTPMSSGLSLLSNPVMCHVYRSVRRFRSTRKDRKGDAGRYRTLTKEIRGLIESHAQ</sequence>
<keyword evidence="2" id="KW-1185">Reference proteome</keyword>
<dbReference type="EMBL" id="OZ034826">
    <property type="protein sequence ID" value="CAL1681535.1"/>
    <property type="molecule type" value="Genomic_DNA"/>
</dbReference>
<accession>A0AAV2NPT8</accession>
<organism evidence="1 2">
    <name type="scientific">Lasius platythorax</name>
    <dbReference type="NCBI Taxonomy" id="488582"/>
    <lineage>
        <taxon>Eukaryota</taxon>
        <taxon>Metazoa</taxon>
        <taxon>Ecdysozoa</taxon>
        <taxon>Arthropoda</taxon>
        <taxon>Hexapoda</taxon>
        <taxon>Insecta</taxon>
        <taxon>Pterygota</taxon>
        <taxon>Neoptera</taxon>
        <taxon>Endopterygota</taxon>
        <taxon>Hymenoptera</taxon>
        <taxon>Apocrita</taxon>
        <taxon>Aculeata</taxon>
        <taxon>Formicoidea</taxon>
        <taxon>Formicidae</taxon>
        <taxon>Formicinae</taxon>
        <taxon>Lasius</taxon>
        <taxon>Lasius</taxon>
    </lineage>
</organism>
<evidence type="ECO:0000313" key="1">
    <source>
        <dbReference type="EMBL" id="CAL1681535.1"/>
    </source>
</evidence>